<proteinExistence type="predicted"/>
<dbReference type="PANTHER" id="PTHR32305">
    <property type="match status" value="1"/>
</dbReference>
<dbReference type="InterPro" id="IPR031325">
    <property type="entry name" value="RHS_repeat"/>
</dbReference>
<dbReference type="Pfam" id="PF05593">
    <property type="entry name" value="RHS_repeat"/>
    <property type="match status" value="6"/>
</dbReference>
<evidence type="ECO:0000259" key="5">
    <source>
        <dbReference type="Pfam" id="PF20148"/>
    </source>
</evidence>
<feature type="domain" description="Teneurin-like YD-shell" evidence="7">
    <location>
        <begin position="827"/>
        <end position="962"/>
    </location>
</feature>
<keyword evidence="1" id="KW-0677">Repeat</keyword>
<accession>A0ABV1TG42</accession>
<organism evidence="8 9">
    <name type="scientific">Streptomyces sp. 900105755</name>
    <dbReference type="NCBI Taxonomy" id="3154389"/>
    <lineage>
        <taxon>Bacteria</taxon>
        <taxon>Bacillati</taxon>
        <taxon>Actinomycetota</taxon>
        <taxon>Actinomycetes</taxon>
        <taxon>Kitasatosporales</taxon>
        <taxon>Streptomycetaceae</taxon>
        <taxon>Streptomyces</taxon>
    </lineage>
</organism>
<dbReference type="NCBIfam" id="TIGR03696">
    <property type="entry name" value="Rhs_assc_core"/>
    <property type="match status" value="1"/>
</dbReference>
<keyword evidence="2" id="KW-0175">Coiled coil</keyword>
<evidence type="ECO:0000256" key="2">
    <source>
        <dbReference type="SAM" id="Coils"/>
    </source>
</evidence>
<dbReference type="InterPro" id="IPR049082">
    <property type="entry name" value="T7SS_signal"/>
</dbReference>
<evidence type="ECO:0000256" key="4">
    <source>
        <dbReference type="SAM" id="Phobius"/>
    </source>
</evidence>
<dbReference type="InterPro" id="IPR045351">
    <property type="entry name" value="DUF6531"/>
</dbReference>
<feature type="region of interest" description="Disordered" evidence="3">
    <location>
        <begin position="1134"/>
        <end position="1173"/>
    </location>
</feature>
<evidence type="ECO:0000259" key="6">
    <source>
        <dbReference type="Pfam" id="PF21725"/>
    </source>
</evidence>
<dbReference type="PANTHER" id="PTHR32305:SF15">
    <property type="entry name" value="PROTEIN RHSA-RELATED"/>
    <property type="match status" value="1"/>
</dbReference>
<evidence type="ECO:0000313" key="8">
    <source>
        <dbReference type="EMBL" id="MER6269012.1"/>
    </source>
</evidence>
<feature type="domain" description="Putative T7SS secretion signal" evidence="6">
    <location>
        <begin position="21"/>
        <end position="221"/>
    </location>
</feature>
<dbReference type="Pfam" id="PF21725">
    <property type="entry name" value="T7SS_signal"/>
    <property type="match status" value="1"/>
</dbReference>
<evidence type="ECO:0000313" key="9">
    <source>
        <dbReference type="Proteomes" id="UP001490365"/>
    </source>
</evidence>
<protein>
    <submittedName>
        <fullName evidence="8">RHS repeat-associated core domain-containing protein</fullName>
    </submittedName>
</protein>
<dbReference type="EMBL" id="JBEOZM010000006">
    <property type="protein sequence ID" value="MER6269012.1"/>
    <property type="molecule type" value="Genomic_DNA"/>
</dbReference>
<reference evidence="8 9" key="1">
    <citation type="submission" date="2024-06" db="EMBL/GenBank/DDBJ databases">
        <title>The Natural Products Discovery Center: Release of the First 8490 Sequenced Strains for Exploring Actinobacteria Biosynthetic Diversity.</title>
        <authorList>
            <person name="Kalkreuter E."/>
            <person name="Kautsar S.A."/>
            <person name="Yang D."/>
            <person name="Bader C.D."/>
            <person name="Teijaro C.N."/>
            <person name="Fluegel L."/>
            <person name="Davis C.M."/>
            <person name="Simpson J.R."/>
            <person name="Lauterbach L."/>
            <person name="Steele A.D."/>
            <person name="Gui C."/>
            <person name="Meng S."/>
            <person name="Li G."/>
            <person name="Viehrig K."/>
            <person name="Ye F."/>
            <person name="Su P."/>
            <person name="Kiefer A.F."/>
            <person name="Nichols A."/>
            <person name="Cepeda A.J."/>
            <person name="Yan W."/>
            <person name="Fan B."/>
            <person name="Jiang Y."/>
            <person name="Adhikari A."/>
            <person name="Zheng C.-J."/>
            <person name="Schuster L."/>
            <person name="Cowan T.M."/>
            <person name="Smanski M.J."/>
            <person name="Chevrette M.G."/>
            <person name="De Carvalho L.P.S."/>
            <person name="Shen B."/>
        </authorList>
    </citation>
    <scope>NUCLEOTIDE SEQUENCE [LARGE SCALE GENOMIC DNA]</scope>
    <source>
        <strain evidence="8 9">NPDC001694</strain>
    </source>
</reference>
<dbReference type="Pfam" id="PF20148">
    <property type="entry name" value="DUF6531"/>
    <property type="match status" value="1"/>
</dbReference>
<keyword evidence="9" id="KW-1185">Reference proteome</keyword>
<keyword evidence="4" id="KW-0472">Membrane</keyword>
<dbReference type="Gene3D" id="1.20.120.330">
    <property type="entry name" value="Nucleotidyltransferases domain 2"/>
    <property type="match status" value="1"/>
</dbReference>
<dbReference type="Pfam" id="PF25023">
    <property type="entry name" value="TEN_YD-shell"/>
    <property type="match status" value="1"/>
</dbReference>
<feature type="compositionally biased region" description="Basic and acidic residues" evidence="3">
    <location>
        <begin position="193"/>
        <end position="218"/>
    </location>
</feature>
<evidence type="ECO:0000259" key="7">
    <source>
        <dbReference type="Pfam" id="PF25023"/>
    </source>
</evidence>
<dbReference type="Proteomes" id="UP001490365">
    <property type="component" value="Unassembled WGS sequence"/>
</dbReference>
<comment type="caution">
    <text evidence="8">The sequence shown here is derived from an EMBL/GenBank/DDBJ whole genome shotgun (WGS) entry which is preliminary data.</text>
</comment>
<feature type="compositionally biased region" description="Polar residues" evidence="3">
    <location>
        <begin position="1138"/>
        <end position="1147"/>
    </location>
</feature>
<dbReference type="InterPro" id="IPR022385">
    <property type="entry name" value="Rhs_assc_core"/>
</dbReference>
<name>A0ABV1TG42_9ACTN</name>
<dbReference type="Gene3D" id="2.180.10.10">
    <property type="entry name" value="RHS repeat-associated core"/>
    <property type="match status" value="3"/>
</dbReference>
<dbReference type="RefSeq" id="WP_351957577.1">
    <property type="nucleotide sequence ID" value="NZ_JBEOZM010000006.1"/>
</dbReference>
<feature type="region of interest" description="Disordered" evidence="3">
    <location>
        <begin position="141"/>
        <end position="218"/>
    </location>
</feature>
<dbReference type="InterPro" id="IPR006530">
    <property type="entry name" value="YD"/>
</dbReference>
<feature type="transmembrane region" description="Helical" evidence="4">
    <location>
        <begin position="250"/>
        <end position="280"/>
    </location>
</feature>
<gene>
    <name evidence="8" type="ORF">ABT211_17195</name>
</gene>
<dbReference type="InterPro" id="IPR050708">
    <property type="entry name" value="T6SS_VgrG/RHS"/>
</dbReference>
<dbReference type="NCBIfam" id="TIGR01643">
    <property type="entry name" value="YD_repeat_2x"/>
    <property type="match status" value="10"/>
</dbReference>
<dbReference type="SUPFAM" id="SSF69304">
    <property type="entry name" value="Tricorn protease N-terminal domain"/>
    <property type="match status" value="1"/>
</dbReference>
<sequence length="1551" mass="172416">MAGYRPADWHPLDLDRDPTPGDPQRVRTLATQLHAFADDVSDALRLVKGMAGEDTLLQWAGKSAEVFKEQFKDVPKNLKKLKKSYEMCGDALADYWPKLERAQALADKALAKAKEAQSDLSSAKSRLSSADSWVTRATKEADKYKDDPTGSKSDADKPDEGKVRAAARDVQSAKSAHTQAQSDVTSAQSALDAAKKMAEDARKMRDEAAGEAKRKIDEASDAGIPNRHWWQDVGHWFEDNWDTIVTVCKVVVAVVGIIAMIIGGPILGAIVLIAALVVLADTLYKYSKGQASLWDVAFAALDCIPGGKGITSLGKLAKGMRGLGKLGLKGMAEAVRGLGTRGLTSLRSGMTDLVARGKALAGRCPGGDPIDLVSGEMLMVASDVTLPGILPLEVKRTHLSTYHYGRWFGPSWASTLDERLEMDDQGIAFASDDGMLLAYPRPTPGDPVYPLEGPRWRLEWDGKPGGPMTIMDPETGVTRVFQPDGVPGADGSTVFSLHSRSDRNGHRLDIEYSAAGEPVALHHSGGYRVAIETEAGRIASMRLAEATGTDDATLVRYAYRDGDLVHVYNSSGLPFRYAYDDRGRITRWEDRCGSWYEFEYDEEDRCVRGAGADGFLDCRLTYHRDARRTVYSDSFGQATVHEYNERLQRTAVIDALGNITRYEWDRRDRLVGHTDALGNSTRYAYDAAGNLVSITSADGTTARAEFNEQRLPVRTEAADGSCWSYAYDDRGNRTSVTTPLAETTRFAYDGKGALTEITDPAGAVTRVETDARGLPVKSVDPLGGTVQHTRDAFGRVSEIRDALGNVTRLTWNVEGKPLSRTTPDGGREVWEWDAEGRLVRHTDSAGSVTRFGYTHFDLPAWRSDADGRQRHFRYDTELRLVGVTNEQGLAWEYRFGATGLLESETDFNGRTLIYSYDAAGRLARRTNGAGQVTSYERDAVGRVVGKRTAESSTTFSYTSSGQVYRARCGDVVVEAERDRLGRVLSETTNGRTISHAYDRLGRRTVRRTPSGAVSRWEYSERSLPSRLSSAGHEIVFRHDEDGKEVVRDFGDSLRMERHWDECRRMTSHVLRAPDGHGLGDESRVVSRRDYVYGIGDRLTETRDLHGGRQQFRHDERGRVVAVDGDSWQERYAYDAAGNPTSSSSSLTGRADGEQSRHTYAGNQVRRAGRRSYSYDGQGRVTRLVQRTLSGGRRAWSFSWDADDRLTGMTGPDGRRWSYDYDPFGRRTEKRCHAEDGQVIERTAFTWDGQRLAEQSRWSDAGEHTVTWEYEPGTHRPMAQAERTRSRELPQEEVDERFFAIVTDVVGTPVELIGLDGAVRWRGRSGLWGDEDDLDTAVAGGLPCPLRFPGQYADEESGLHYNFHRYYDPHSVRFLTPDPLGLQAGPDHYAYVSNPHLWVDPLGLQRCPTFVGIQWMTDKMLQRVSFRYQRFVTHTDYEQVWRLGDGREVHVDGGPTADGFIVEAKWTGGDHPGEWAASQYNPAHRHYDEDRITSQAEKLLALNEGLGGKGVRYATSYPEGAEHLRDLFSSKFPDEFADGRLNVFHVPGNGMD</sequence>
<feature type="region of interest" description="Disordered" evidence="3">
    <location>
        <begin position="1"/>
        <end position="25"/>
    </location>
</feature>
<evidence type="ECO:0000256" key="1">
    <source>
        <dbReference type="ARBA" id="ARBA00022737"/>
    </source>
</evidence>
<keyword evidence="4" id="KW-1133">Transmembrane helix</keyword>
<feature type="domain" description="DUF6531" evidence="5">
    <location>
        <begin position="367"/>
        <end position="439"/>
    </location>
</feature>
<evidence type="ECO:0000256" key="3">
    <source>
        <dbReference type="SAM" id="MobiDB-lite"/>
    </source>
</evidence>
<dbReference type="InterPro" id="IPR056823">
    <property type="entry name" value="TEN-like_YD-shell"/>
</dbReference>
<feature type="coiled-coil region" evidence="2">
    <location>
        <begin position="99"/>
        <end position="126"/>
    </location>
</feature>
<feature type="compositionally biased region" description="Basic and acidic residues" evidence="3">
    <location>
        <begin position="7"/>
        <end position="19"/>
    </location>
</feature>
<keyword evidence="4" id="KW-0812">Transmembrane</keyword>
<feature type="compositionally biased region" description="Basic and acidic residues" evidence="3">
    <location>
        <begin position="141"/>
        <end position="167"/>
    </location>
</feature>
<feature type="compositionally biased region" description="Polar residues" evidence="3">
    <location>
        <begin position="172"/>
        <end position="189"/>
    </location>
</feature>